<keyword evidence="3" id="KW-1185">Reference proteome</keyword>
<organism evidence="2 3">
    <name type="scientific">Demequina litorisediminis</name>
    <dbReference type="NCBI Taxonomy" id="1849022"/>
    <lineage>
        <taxon>Bacteria</taxon>
        <taxon>Bacillati</taxon>
        <taxon>Actinomycetota</taxon>
        <taxon>Actinomycetes</taxon>
        <taxon>Micrococcales</taxon>
        <taxon>Demequinaceae</taxon>
        <taxon>Demequina</taxon>
    </lineage>
</organism>
<feature type="region of interest" description="Disordered" evidence="1">
    <location>
        <begin position="842"/>
        <end position="867"/>
    </location>
</feature>
<feature type="region of interest" description="Disordered" evidence="1">
    <location>
        <begin position="666"/>
        <end position="704"/>
    </location>
</feature>
<evidence type="ECO:0000313" key="3">
    <source>
        <dbReference type="Proteomes" id="UP001157125"/>
    </source>
</evidence>
<name>A0ABQ6IIZ8_9MICO</name>
<comment type="caution">
    <text evidence="2">The sequence shown here is derived from an EMBL/GenBank/DDBJ whole genome shotgun (WGS) entry which is preliminary data.</text>
</comment>
<reference evidence="3" key="1">
    <citation type="journal article" date="2019" name="Int. J. Syst. Evol. Microbiol.">
        <title>The Global Catalogue of Microorganisms (GCM) 10K type strain sequencing project: providing services to taxonomists for standard genome sequencing and annotation.</title>
        <authorList>
            <consortium name="The Broad Institute Genomics Platform"/>
            <consortium name="The Broad Institute Genome Sequencing Center for Infectious Disease"/>
            <person name="Wu L."/>
            <person name="Ma J."/>
        </authorList>
    </citation>
    <scope>NUCLEOTIDE SEQUENCE [LARGE SCALE GENOMIC DNA]</scope>
    <source>
        <strain evidence="3">NBRC 112299</strain>
    </source>
</reference>
<accession>A0ABQ6IIZ8</accession>
<gene>
    <name evidence="2" type="ORF">GCM10025876_40090</name>
</gene>
<dbReference type="EMBL" id="BSUN01000002">
    <property type="protein sequence ID" value="GMA37805.1"/>
    <property type="molecule type" value="Genomic_DNA"/>
</dbReference>
<evidence type="ECO:0000256" key="1">
    <source>
        <dbReference type="SAM" id="MobiDB-lite"/>
    </source>
</evidence>
<evidence type="ECO:0000313" key="2">
    <source>
        <dbReference type="EMBL" id="GMA37805.1"/>
    </source>
</evidence>
<sequence>MQYLLWADEFSGSGDNASLASRVWNHSDFPQASKNLVSKFRGLSQWNNTTSALKANPVTNSSPMRGTLSGVGVKDAWGDHLSGISYTVRIEGPATFDESGGRFAYGTTTTSARSGVHAWTATGTGDVSFTIRYHDAAPASSAPVGTASPQDVVISGANTDLTYSDPATAVFVPFQPEGVSRVQAARVDVGDTLTDTFTTQASGSQTWPILEEAGFPYVPARWEASLYFHGRSEPSQRGTVPSGAELVGTRTITGTEGPGERLTATIGTATKAGYYVWVWRFDASEQPSAYRKYFTGDWADDYGIPAETSVAQAFQPGGTSSVQRSVVAVGDEPGGHVHDVDAFRGALVTNSWLRRSGSPVPVTWDVSVYYHGVTAPSSTSASPPARAELVGTARVTGTNGSGQRLTAQIGTATKAGYYVWVWSFDRESQPAVNRPYLAEGSDWADRYGLADETARARAFQPGGTSKVLEPIVSVGDRLVDTFTTSTRSGGALVTNSWLTTPGGTPVPATWDVTVYYAGMEPPARQNSVPSSAERVRSAKVTGSGGSGELLSVDLGAAAKAGYYVWVWEFNVSSQPARWQPYFAGDWADQYGLTDETITSRAFQPAGVSQVVEPEVAVGDVLADTFTTATQPGGPLVVDEWLTDTTGTPLPVTWDVTLYFHGTTPPVDPTIDVDAGDDESAGEPAPDVDGSAPPESVPAVPLEPATPTPVVVGQTQVTGTGGAGEVLTVELGTATKAGYYVWVWEFNVSSQPARWQPYFAGDWADQYGLTDETITSRAFQPAGVSQVVEPEVAVGDVLADTFTTATQPGGPLVVDEWLTDTTGTPLPVTWDVTLYFHGTTPPVDPVKAGESPNPAPSVSLSPEDVGSAVESDSSVEPVEMGDLVAETQVTGTGGAGEVLTVEPGTATKAGYYVWVWAFHVETQPEELRAYFAGDWADQYGLTDETTTSKAFQPAGVSQVVEPEVAVGDVLADTFTTATQPGGPLVVDEWLTDTTGTPLPVTWDVTLYFHGTTPPEPPAPSAVATSTVWTPPLVLPGAAPKGALQVGQTQVTGKGGAGEVLTVEPGHRDEGRLLRVGLGFPRGNAARGVARLLRG</sequence>
<dbReference type="Proteomes" id="UP001157125">
    <property type="component" value="Unassembled WGS sequence"/>
</dbReference>
<protein>
    <submittedName>
        <fullName evidence="2">Uncharacterized protein</fullName>
    </submittedName>
</protein>
<proteinExistence type="predicted"/>